<dbReference type="OrthoDB" id="3559694at2759"/>
<dbReference type="EMBL" id="ML976992">
    <property type="protein sequence ID" value="KAF1956074.1"/>
    <property type="molecule type" value="Genomic_DNA"/>
</dbReference>
<dbReference type="AlphaFoldDB" id="A0A6A5TUU1"/>
<evidence type="ECO:0000313" key="3">
    <source>
        <dbReference type="Proteomes" id="UP000800035"/>
    </source>
</evidence>
<proteinExistence type="predicted"/>
<keyword evidence="1" id="KW-1133">Transmembrane helix</keyword>
<keyword evidence="1" id="KW-0472">Membrane</keyword>
<evidence type="ECO:0000313" key="2">
    <source>
        <dbReference type="EMBL" id="KAF1956074.1"/>
    </source>
</evidence>
<evidence type="ECO:0000256" key="1">
    <source>
        <dbReference type="SAM" id="Phobius"/>
    </source>
</evidence>
<keyword evidence="3" id="KW-1185">Reference proteome</keyword>
<dbReference type="InterPro" id="IPR024316">
    <property type="entry name" value="APQ12"/>
</dbReference>
<reference evidence="2" key="1">
    <citation type="journal article" date="2020" name="Stud. Mycol.">
        <title>101 Dothideomycetes genomes: a test case for predicting lifestyles and emergence of pathogens.</title>
        <authorList>
            <person name="Haridas S."/>
            <person name="Albert R."/>
            <person name="Binder M."/>
            <person name="Bloem J."/>
            <person name="Labutti K."/>
            <person name="Salamov A."/>
            <person name="Andreopoulos B."/>
            <person name="Baker S."/>
            <person name="Barry K."/>
            <person name="Bills G."/>
            <person name="Bluhm B."/>
            <person name="Cannon C."/>
            <person name="Castanera R."/>
            <person name="Culley D."/>
            <person name="Daum C."/>
            <person name="Ezra D."/>
            <person name="Gonzalez J."/>
            <person name="Henrissat B."/>
            <person name="Kuo A."/>
            <person name="Liang C."/>
            <person name="Lipzen A."/>
            <person name="Lutzoni F."/>
            <person name="Magnuson J."/>
            <person name="Mondo S."/>
            <person name="Nolan M."/>
            <person name="Ohm R."/>
            <person name="Pangilinan J."/>
            <person name="Park H.-J."/>
            <person name="Ramirez L."/>
            <person name="Alfaro M."/>
            <person name="Sun H."/>
            <person name="Tritt A."/>
            <person name="Yoshinaga Y."/>
            <person name="Zwiers L.-H."/>
            <person name="Turgeon B."/>
            <person name="Goodwin S."/>
            <person name="Spatafora J."/>
            <person name="Crous P."/>
            <person name="Grigoriev I."/>
        </authorList>
    </citation>
    <scope>NUCLEOTIDE SEQUENCE</scope>
    <source>
        <strain evidence="2">CBS 675.92</strain>
    </source>
</reference>
<dbReference type="Pfam" id="PF12716">
    <property type="entry name" value="Apq12"/>
    <property type="match status" value="1"/>
</dbReference>
<gene>
    <name evidence="2" type="ORF">CC80DRAFT_445659</name>
</gene>
<name>A0A6A5TUU1_9PLEO</name>
<accession>A0A6A5TUU1</accession>
<keyword evidence="1" id="KW-0812">Transmembrane</keyword>
<feature type="transmembrane region" description="Helical" evidence="1">
    <location>
        <begin position="12"/>
        <end position="34"/>
    </location>
</feature>
<organism evidence="2 3">
    <name type="scientific">Byssothecium circinans</name>
    <dbReference type="NCBI Taxonomy" id="147558"/>
    <lineage>
        <taxon>Eukaryota</taxon>
        <taxon>Fungi</taxon>
        <taxon>Dikarya</taxon>
        <taxon>Ascomycota</taxon>
        <taxon>Pezizomycotina</taxon>
        <taxon>Dothideomycetes</taxon>
        <taxon>Pleosporomycetidae</taxon>
        <taxon>Pleosporales</taxon>
        <taxon>Massarineae</taxon>
        <taxon>Massarinaceae</taxon>
        <taxon>Byssothecium</taxon>
    </lineage>
</organism>
<dbReference type="Proteomes" id="UP000800035">
    <property type="component" value="Unassembled WGS sequence"/>
</dbReference>
<evidence type="ECO:0008006" key="4">
    <source>
        <dbReference type="Google" id="ProtNLM"/>
    </source>
</evidence>
<feature type="transmembrane region" description="Helical" evidence="1">
    <location>
        <begin position="54"/>
        <end position="71"/>
    </location>
</feature>
<sequence>MDFIQTYAPYLSSYLPPSLFTALIQFLTSTFAVLKTLQTHLTPLLHKITTQPDIASILALLVLLLISLKVLDMAYRAVMFWIRLVFSIALWGGMAIVGLWVYNRGPDGFVEDVGELARFWWVEFGRLRGEADAWRREGERKVMYGTQKKSGWGYGYWGQNRW</sequence>
<feature type="transmembrane region" description="Helical" evidence="1">
    <location>
        <begin position="78"/>
        <end position="102"/>
    </location>
</feature>
<protein>
    <recommendedName>
        <fullName evidence="4">Nuclear pore assembly and biogenesis-domain-containing protein</fullName>
    </recommendedName>
</protein>